<dbReference type="InterPro" id="IPR019772">
    <property type="entry name" value="Ferrochelatase_AS"/>
</dbReference>
<evidence type="ECO:0000256" key="5">
    <source>
        <dbReference type="ARBA" id="ARBA00023244"/>
    </source>
</evidence>
<keyword evidence="7" id="KW-0479">Metal-binding</keyword>
<comment type="caution">
    <text evidence="7">Lacks conserved residue(s) required for the propagation of feature annotation.</text>
</comment>
<dbReference type="SUPFAM" id="SSF53800">
    <property type="entry name" value="Chelatase"/>
    <property type="match status" value="1"/>
</dbReference>
<dbReference type="UniPathway" id="UPA00252"/>
<evidence type="ECO:0000256" key="1">
    <source>
        <dbReference type="ARBA" id="ARBA00004744"/>
    </source>
</evidence>
<dbReference type="AlphaFoldDB" id="A0A4V2ZBE2"/>
<keyword evidence="2 7" id="KW-0408">Iron</keyword>
<feature type="binding site" evidence="7">
    <location>
        <position position="222"/>
    </location>
    <ligand>
        <name>Fe(2+)</name>
        <dbReference type="ChEBI" id="CHEBI:29033"/>
    </ligand>
</feature>
<organism evidence="9 10">
    <name type="scientific">Nonomuraea mesophila</name>
    <dbReference type="NCBI Taxonomy" id="2530382"/>
    <lineage>
        <taxon>Bacteria</taxon>
        <taxon>Bacillati</taxon>
        <taxon>Actinomycetota</taxon>
        <taxon>Actinomycetes</taxon>
        <taxon>Streptosporangiales</taxon>
        <taxon>Streptosporangiaceae</taxon>
        <taxon>Nonomuraea</taxon>
    </lineage>
</organism>
<comment type="catalytic activity">
    <reaction evidence="6">
        <text>Fe-coproporphyrin III + 2 H(+) = coproporphyrin III + Fe(2+)</text>
        <dbReference type="Rhea" id="RHEA:49572"/>
        <dbReference type="ChEBI" id="CHEBI:15378"/>
        <dbReference type="ChEBI" id="CHEBI:29033"/>
        <dbReference type="ChEBI" id="CHEBI:68438"/>
        <dbReference type="ChEBI" id="CHEBI:131725"/>
        <dbReference type="EC" id="4.99.1.9"/>
    </reaction>
    <physiologicalReaction direction="right-to-left" evidence="6">
        <dbReference type="Rhea" id="RHEA:49574"/>
    </physiologicalReaction>
</comment>
<name>A0A4V2ZBE2_9ACTN</name>
<keyword evidence="7 8" id="KW-0963">Cytoplasm</keyword>
<dbReference type="HAMAP" id="MF_00323">
    <property type="entry name" value="Ferrochelatase"/>
    <property type="match status" value="1"/>
</dbReference>
<dbReference type="InterPro" id="IPR001015">
    <property type="entry name" value="Ferrochelatase"/>
</dbReference>
<accession>A0A4V2ZBE2</accession>
<dbReference type="GO" id="GO:0006783">
    <property type="term" value="P:heme biosynthetic process"/>
    <property type="evidence" value="ECO:0007669"/>
    <property type="project" value="UniProtKB-UniRule"/>
</dbReference>
<feature type="binding site" evidence="7">
    <location>
        <position position="305"/>
    </location>
    <ligand>
        <name>Fe(2+)</name>
        <dbReference type="ChEBI" id="CHEBI:29033"/>
    </ligand>
</feature>
<dbReference type="PANTHER" id="PTHR11108:SF1">
    <property type="entry name" value="FERROCHELATASE, MITOCHONDRIAL"/>
    <property type="match status" value="1"/>
</dbReference>
<dbReference type="EMBL" id="SMLD01000025">
    <property type="protein sequence ID" value="TDE55966.1"/>
    <property type="molecule type" value="Genomic_DNA"/>
</dbReference>
<dbReference type="NCBIfam" id="TIGR00109">
    <property type="entry name" value="hemH"/>
    <property type="match status" value="1"/>
</dbReference>
<evidence type="ECO:0000256" key="7">
    <source>
        <dbReference type="HAMAP-Rule" id="MF_00323"/>
    </source>
</evidence>
<keyword evidence="3 7" id="KW-0350">Heme biosynthesis</keyword>
<evidence type="ECO:0000256" key="6">
    <source>
        <dbReference type="ARBA" id="ARBA00024536"/>
    </source>
</evidence>
<dbReference type="CDD" id="cd03411">
    <property type="entry name" value="Ferrochelatase_N"/>
    <property type="match status" value="1"/>
</dbReference>
<dbReference type="Pfam" id="PF00762">
    <property type="entry name" value="Ferrochelatase"/>
    <property type="match status" value="1"/>
</dbReference>
<dbReference type="Proteomes" id="UP000295136">
    <property type="component" value="Unassembled WGS sequence"/>
</dbReference>
<proteinExistence type="inferred from homology"/>
<sequence>MSLNALTRSNLPVRGRAACGDSATDLACSSFPRGPERGPAAFPHRVCHVGTYDALLVLSFGGPEGPDDVLPFLENVVRGRGVPRERLLEVAEHYHDFGGVSPINQQNRDLVEALRPVAGVPVYWGNRNWHPFGEDVVRQMQADGVRKAAVFATSAFAGYSSCRQYHEDIARISVDGGPELVKMRHFGDHPGFVAAMADHTRAALERLADRGCDDARLVFTAHSIPVSMAGTAGPSGGLYEAQLRRSAELVSQALGRTAPWDLVWQSRSGPPQVPWLEPDVCDFLRKTDAPAVVLVPIGFVSDHMEVIYDLDTEARQVADALGLPMERAATAGTHPRFVRMVCDLMDEPEPRPCPLTCCPPPRRSPQA</sequence>
<feature type="binding site" evidence="7">
    <location>
        <position position="165"/>
    </location>
    <ligand>
        <name>Fe-coproporphyrin III</name>
        <dbReference type="ChEBI" id="CHEBI:68438"/>
    </ligand>
</feature>
<dbReference type="InterPro" id="IPR033644">
    <property type="entry name" value="Ferrochelatase_C"/>
</dbReference>
<evidence type="ECO:0000256" key="4">
    <source>
        <dbReference type="ARBA" id="ARBA00023239"/>
    </source>
</evidence>
<comment type="similarity">
    <text evidence="7 8">Belongs to the ferrochelatase family.</text>
</comment>
<comment type="subcellular location">
    <subcellularLocation>
        <location evidence="7 8">Cytoplasm</location>
    </subcellularLocation>
</comment>
<dbReference type="PROSITE" id="PS00534">
    <property type="entry name" value="FERROCHELATASE"/>
    <property type="match status" value="1"/>
</dbReference>
<keyword evidence="4 7" id="KW-0456">Lyase</keyword>
<protein>
    <recommendedName>
        <fullName evidence="7">Coproporphyrin III ferrochelatase</fullName>
        <ecNumber evidence="7">4.99.1.9</ecNumber>
    </recommendedName>
</protein>
<evidence type="ECO:0000313" key="10">
    <source>
        <dbReference type="Proteomes" id="UP000295136"/>
    </source>
</evidence>
<gene>
    <name evidence="7" type="primary">cpfC</name>
    <name evidence="9" type="ORF">E1295_12790</name>
</gene>
<reference evidence="9 10" key="1">
    <citation type="submission" date="2019-03" db="EMBL/GenBank/DDBJ databases">
        <title>Draft genome sequences of novel Actinobacteria.</title>
        <authorList>
            <person name="Sahin N."/>
            <person name="Ay H."/>
            <person name="Saygin H."/>
        </authorList>
    </citation>
    <scope>NUCLEOTIDE SEQUENCE [LARGE SCALE GENOMIC DNA]</scope>
    <source>
        <strain evidence="9 10">6K102</strain>
    </source>
</reference>
<comment type="caution">
    <text evidence="9">The sequence shown here is derived from an EMBL/GenBank/DDBJ whole genome shotgun (WGS) entry which is preliminary data.</text>
</comment>
<evidence type="ECO:0000256" key="8">
    <source>
        <dbReference type="RuleBase" id="RU000607"/>
    </source>
</evidence>
<evidence type="ECO:0000256" key="3">
    <source>
        <dbReference type="ARBA" id="ARBA00023133"/>
    </source>
</evidence>
<dbReference type="GO" id="GO:0005737">
    <property type="term" value="C:cytoplasm"/>
    <property type="evidence" value="ECO:0007669"/>
    <property type="project" value="UniProtKB-SubCell"/>
</dbReference>
<dbReference type="NCBIfam" id="NF000689">
    <property type="entry name" value="PRK00035.2-1"/>
    <property type="match status" value="1"/>
</dbReference>
<dbReference type="Gene3D" id="3.40.50.1400">
    <property type="match status" value="2"/>
</dbReference>
<comment type="pathway">
    <text evidence="1 7 8">Porphyrin-containing compound metabolism; protoheme biosynthesis.</text>
</comment>
<dbReference type="PANTHER" id="PTHR11108">
    <property type="entry name" value="FERROCHELATASE"/>
    <property type="match status" value="1"/>
</dbReference>
<keyword evidence="10" id="KW-1185">Reference proteome</keyword>
<feature type="binding site" evidence="7">
    <location>
        <position position="101"/>
    </location>
    <ligand>
        <name>Fe-coproporphyrin III</name>
        <dbReference type="ChEBI" id="CHEBI:68438"/>
    </ligand>
</feature>
<comment type="function">
    <text evidence="7 8">Involved in coproporphyrin-dependent heme b biosynthesis. Catalyzes the insertion of ferrous iron into coproporphyrin III to form Fe-coproporphyrin III.</text>
</comment>
<evidence type="ECO:0000256" key="2">
    <source>
        <dbReference type="ARBA" id="ARBA00023004"/>
    </source>
</evidence>
<dbReference type="GO" id="GO:0046872">
    <property type="term" value="F:metal ion binding"/>
    <property type="evidence" value="ECO:0007669"/>
    <property type="project" value="UniProtKB-UniRule"/>
</dbReference>
<dbReference type="InterPro" id="IPR033659">
    <property type="entry name" value="Ferrochelatase_N"/>
</dbReference>
<evidence type="ECO:0000313" key="9">
    <source>
        <dbReference type="EMBL" id="TDE55966.1"/>
    </source>
</evidence>
<dbReference type="EC" id="4.99.1.9" evidence="7"/>
<keyword evidence="5 7" id="KW-0627">Porphyrin biosynthesis</keyword>
<dbReference type="GO" id="GO:0004325">
    <property type="term" value="F:ferrochelatase activity"/>
    <property type="evidence" value="ECO:0007669"/>
    <property type="project" value="UniProtKB-UniRule"/>
</dbReference>
<dbReference type="CDD" id="cd00419">
    <property type="entry name" value="Ferrochelatase_C"/>
    <property type="match status" value="1"/>
</dbReference>